<evidence type="ECO:0000256" key="3">
    <source>
        <dbReference type="ARBA" id="ARBA00022598"/>
    </source>
</evidence>
<dbReference type="HAMAP" id="MF_01481">
    <property type="entry name" value="PSII_Psb27"/>
    <property type="match status" value="1"/>
</dbReference>
<dbReference type="InterPro" id="IPR004993">
    <property type="entry name" value="GH3"/>
</dbReference>
<evidence type="ECO:0000256" key="4">
    <source>
        <dbReference type="ARBA" id="ARBA00023078"/>
    </source>
</evidence>
<evidence type="ECO:0000256" key="1">
    <source>
        <dbReference type="ARBA" id="ARBA00004370"/>
    </source>
</evidence>
<dbReference type="Gene3D" id="1.20.58.810">
    <property type="entry name" value="Photosystem II Pbs27"/>
    <property type="match status" value="1"/>
</dbReference>
<sequence>MFFSFVGFFRMEAGTLEASNCDIVSWFDRVSTNAGVAQRETLRRIIELNHGVEYLKEWLGDIDAKEMDACEIESLYTSLVPLVSHADLEPYIRRIADGDISPILTQHPITTLSLSSGTTEGRQKFVPFTRHSSQTTLQIFRLAAAYRSRVYPTRDGGRILEFIYSSKRFKTKGGLTAGTATTHYYASEDFKIKQEKTKAFTCSPHEVISSGDYKQTTYCHLLLGLFFRDEVEFITSTFAYSIVQAFVSFEELWKEICKDIKEGNVSSRITLPKMRKAVLDIVKPNPILASKIKAVCEDLQGSDWYGLVPKLWPNAKYVYSIMTGSMQPYLKKLRHHAGSLPLVSADYGSTESWIGVNLDPSLPPENVTFSVMPTFSYFEFIPLYRQNQDSSSGSVDFIEDEPVPLSQVKVGQEYEIVLTTFTGLYRYRLGDVVEVSGFHNGTPKLNFICRRKLILAVNIDKNTEKDLQLVVERGSELLSNHRAELVDFTSSAEVVRQPGHYVIYWEIKGEVEESVLFECCREMDASFVDHGYVVSRRTNSIGPLELCIVERGTFKKILDHFIGNGAALSQFKTPRCTSDRMLLRILDLCTVKRPLKLKRLDKVKAHVAQTHFSLQTPKHSTLHFLTEKKNKKTMSSPTLLTPTSKLKLLLPVIAKPNSTVPPTYPTPPPAFAADDEEYVKGTSDVISKVRSTINVDKNDPNVATEVAELRDTSNSWVAKHRREKSLLGRASFRLSAVSVHYISFGPKAPIPAKRKARILEEMDTAEKALSRGR</sequence>
<comment type="subcellular location">
    <subcellularLocation>
        <location evidence="1">Membrane</location>
    </subcellularLocation>
    <subcellularLocation>
        <location evidence="6">Thylakoid</location>
    </subcellularLocation>
</comment>
<evidence type="ECO:0000256" key="6">
    <source>
        <dbReference type="ARBA" id="ARBA00060385"/>
    </source>
</evidence>
<feature type="domain" description="GH3 middle" evidence="7">
    <location>
        <begin position="370"/>
        <end position="450"/>
    </location>
</feature>
<reference evidence="9" key="1">
    <citation type="submission" date="2019-09" db="EMBL/GenBank/DDBJ databases">
        <title>Draft genome information of white flower Hibiscus syriacus.</title>
        <authorList>
            <person name="Kim Y.-M."/>
        </authorList>
    </citation>
    <scope>NUCLEOTIDE SEQUENCE [LARGE SCALE GENOMIC DNA]</scope>
    <source>
        <strain evidence="9">YM2019G1</strain>
    </source>
</reference>
<evidence type="ECO:0000313" key="10">
    <source>
        <dbReference type="Proteomes" id="UP000436088"/>
    </source>
</evidence>
<evidence type="ECO:0000259" key="7">
    <source>
        <dbReference type="Pfam" id="PF23571"/>
    </source>
</evidence>
<dbReference type="PANTHER" id="PTHR31901">
    <property type="entry name" value="GH3 DOMAIN-CONTAINING PROTEIN"/>
    <property type="match status" value="1"/>
</dbReference>
<organism evidence="9 10">
    <name type="scientific">Hibiscus syriacus</name>
    <name type="common">Rose of Sharon</name>
    <dbReference type="NCBI Taxonomy" id="106335"/>
    <lineage>
        <taxon>Eukaryota</taxon>
        <taxon>Viridiplantae</taxon>
        <taxon>Streptophyta</taxon>
        <taxon>Embryophyta</taxon>
        <taxon>Tracheophyta</taxon>
        <taxon>Spermatophyta</taxon>
        <taxon>Magnoliopsida</taxon>
        <taxon>eudicotyledons</taxon>
        <taxon>Gunneridae</taxon>
        <taxon>Pentapetalae</taxon>
        <taxon>rosids</taxon>
        <taxon>malvids</taxon>
        <taxon>Malvales</taxon>
        <taxon>Malvaceae</taxon>
        <taxon>Malvoideae</taxon>
        <taxon>Hibiscus</taxon>
    </lineage>
</organism>
<dbReference type="AlphaFoldDB" id="A0A6A3AR12"/>
<feature type="domain" description="GH3 C-terminal" evidence="8">
    <location>
        <begin position="465"/>
        <end position="580"/>
    </location>
</feature>
<dbReference type="GO" id="GO:0010207">
    <property type="term" value="P:photosystem II assembly"/>
    <property type="evidence" value="ECO:0007669"/>
    <property type="project" value="InterPro"/>
</dbReference>
<dbReference type="GO" id="GO:0009523">
    <property type="term" value="C:photosystem II"/>
    <property type="evidence" value="ECO:0007669"/>
    <property type="project" value="InterPro"/>
</dbReference>
<dbReference type="GO" id="GO:0010206">
    <property type="term" value="P:photosystem II repair"/>
    <property type="evidence" value="ECO:0007669"/>
    <property type="project" value="InterPro"/>
</dbReference>
<dbReference type="PANTHER" id="PTHR31901:SF48">
    <property type="entry name" value="INDOLE-3-ACETIC ACID-AMIDO SYNTHETASE GH3.10"/>
    <property type="match status" value="1"/>
</dbReference>
<dbReference type="Pfam" id="PF23572">
    <property type="entry name" value="GH3_C"/>
    <property type="match status" value="1"/>
</dbReference>
<dbReference type="Pfam" id="PF13326">
    <property type="entry name" value="PSII_Pbs27"/>
    <property type="match status" value="1"/>
</dbReference>
<dbReference type="Proteomes" id="UP000436088">
    <property type="component" value="Unassembled WGS sequence"/>
</dbReference>
<dbReference type="Pfam" id="PF03321">
    <property type="entry name" value="GH3"/>
    <property type="match status" value="1"/>
</dbReference>
<proteinExistence type="inferred from homology"/>
<dbReference type="FunFam" id="1.20.58.810:FF:000001">
    <property type="entry name" value="Photosystem II lipoprotein Psb27"/>
    <property type="match status" value="1"/>
</dbReference>
<evidence type="ECO:0000259" key="8">
    <source>
        <dbReference type="Pfam" id="PF23572"/>
    </source>
</evidence>
<evidence type="ECO:0000313" key="9">
    <source>
        <dbReference type="EMBL" id="KAE8706223.1"/>
    </source>
</evidence>
<gene>
    <name evidence="9" type="ORF">F3Y22_tig00110403pilonHSYRG00218</name>
</gene>
<dbReference type="InterPro" id="IPR055377">
    <property type="entry name" value="GH3_M"/>
</dbReference>
<evidence type="ECO:0000256" key="2">
    <source>
        <dbReference type="ARBA" id="ARBA00008068"/>
    </source>
</evidence>
<dbReference type="InterPro" id="IPR055378">
    <property type="entry name" value="GH3_C"/>
</dbReference>
<dbReference type="EMBL" id="VEPZ02000972">
    <property type="protein sequence ID" value="KAE8706223.1"/>
    <property type="molecule type" value="Genomic_DNA"/>
</dbReference>
<dbReference type="GO" id="GO:0016881">
    <property type="term" value="F:acid-amino acid ligase activity"/>
    <property type="evidence" value="ECO:0007669"/>
    <property type="project" value="TreeGrafter"/>
</dbReference>
<keyword evidence="10" id="KW-1185">Reference proteome</keyword>
<keyword evidence="3" id="KW-0436">Ligase</keyword>
<comment type="caution">
    <text evidence="9">The sequence shown here is derived from an EMBL/GenBank/DDBJ whole genome shotgun (WGS) entry which is preliminary data.</text>
</comment>
<name>A0A6A3AR12_HIBSY</name>
<keyword evidence="4" id="KW-0793">Thylakoid</keyword>
<accession>A0A6A3AR12</accession>
<dbReference type="GO" id="GO:0005737">
    <property type="term" value="C:cytoplasm"/>
    <property type="evidence" value="ECO:0007669"/>
    <property type="project" value="TreeGrafter"/>
</dbReference>
<comment type="similarity">
    <text evidence="2">Belongs to the IAA-amido conjugating enzyme family.</text>
</comment>
<keyword evidence="5" id="KW-0472">Membrane</keyword>
<dbReference type="InterPro" id="IPR038450">
    <property type="entry name" value="PSII_Psb27_sf"/>
</dbReference>
<evidence type="ECO:0000256" key="5">
    <source>
        <dbReference type="ARBA" id="ARBA00023136"/>
    </source>
</evidence>
<dbReference type="InterPro" id="IPR025585">
    <property type="entry name" value="PSII_Psb27"/>
</dbReference>
<protein>
    <submittedName>
        <fullName evidence="9">Indole-3-acetic acid-amido synthetase GH3.5</fullName>
    </submittedName>
</protein>
<dbReference type="Pfam" id="PF23571">
    <property type="entry name" value="GH3_M"/>
    <property type="match status" value="1"/>
</dbReference>